<name>A0A100YVR7_TRASO</name>
<keyword evidence="5" id="KW-0560">Oxidoreductase</keyword>
<dbReference type="Pfam" id="PF00107">
    <property type="entry name" value="ADH_zinc_N"/>
    <property type="match status" value="1"/>
</dbReference>
<keyword evidence="10" id="KW-1185">Reference proteome</keyword>
<sequence>MRVRALVVHEKNGPYCMEDVELDEPKDNEVLVRNVASGICHTDEFGRSQGVPIALPLVLGHEGAGIVERVGANVDDLKPGDHVGITYAFDNTCPACQAHEPYYCENFNQINFGGVASDGTTRLHQDGHDVSMFFGQSSFATYSVANAASVCKVDDDVDLGIVAPLGCGVQTGAGAMINVAHVDETSAVAVFGCGAVGMSAIMGAAVAGAKVIIAVGGNSKSLALARELGATHTINRKEVDDVPAVVHGICPAGVDVTLDTSGNQYMMVNAIRSLKYHGMFLPVAAAGCIDHFDVGGDIMMPMRTMKGTCEGESDPKTFVPQMVRWYKEGRFPVDKILSFYDFSEIDKALEDTSSGKAIKAVLRISKQ</sequence>
<reference evidence="9 10" key="1">
    <citation type="submission" date="2015-12" db="EMBL/GenBank/DDBJ databases">
        <title>Draft Genome Sequence of Olsenella scatoligenes SK9K4T; a Producer of 3-Methylindole- (skatole) and 4-Methylphenol- (p-cresol) Isolated from Pig Feces.</title>
        <authorList>
            <person name="Li X."/>
            <person name="Borg B."/>
            <person name="Canibe N."/>
        </authorList>
    </citation>
    <scope>NUCLEOTIDE SEQUENCE [LARGE SCALE GENOMIC DNA]</scope>
    <source>
        <strain evidence="9 10">SK9K4</strain>
    </source>
</reference>
<dbReference type="PROSITE" id="PS00059">
    <property type="entry name" value="ADH_ZINC"/>
    <property type="match status" value="1"/>
</dbReference>
<evidence type="ECO:0000256" key="3">
    <source>
        <dbReference type="ARBA" id="ARBA00022723"/>
    </source>
</evidence>
<evidence type="ECO:0000313" key="10">
    <source>
        <dbReference type="Proteomes" id="UP000054078"/>
    </source>
</evidence>
<evidence type="ECO:0000256" key="1">
    <source>
        <dbReference type="ARBA" id="ARBA00001947"/>
    </source>
</evidence>
<evidence type="ECO:0000313" key="9">
    <source>
        <dbReference type="EMBL" id="KUH58593.1"/>
    </source>
</evidence>
<dbReference type="PANTHER" id="PTHR43880:SF12">
    <property type="entry name" value="ALCOHOL DEHYDROGENASE CLASS-3"/>
    <property type="match status" value="1"/>
</dbReference>
<proteinExistence type="inferred from homology"/>
<dbReference type="Gene3D" id="3.90.180.10">
    <property type="entry name" value="Medium-chain alcohol dehydrogenases, catalytic domain"/>
    <property type="match status" value="1"/>
</dbReference>
<evidence type="ECO:0000256" key="2">
    <source>
        <dbReference type="ARBA" id="ARBA00008072"/>
    </source>
</evidence>
<dbReference type="FunFam" id="3.40.50.720:FF:000003">
    <property type="entry name" value="S-(hydroxymethyl)glutathione dehydrogenase"/>
    <property type="match status" value="1"/>
</dbReference>
<dbReference type="EMBL" id="LOJF01000009">
    <property type="protein sequence ID" value="KUH58593.1"/>
    <property type="molecule type" value="Genomic_DNA"/>
</dbReference>
<gene>
    <name evidence="9" type="ORF">AUL39_06335</name>
</gene>
<dbReference type="CDD" id="cd08278">
    <property type="entry name" value="benzyl_alcohol_DH"/>
    <property type="match status" value="1"/>
</dbReference>
<dbReference type="SUPFAM" id="SSF50129">
    <property type="entry name" value="GroES-like"/>
    <property type="match status" value="1"/>
</dbReference>
<dbReference type="GO" id="GO:0051903">
    <property type="term" value="F:S-(hydroxymethyl)glutathione dehydrogenase [NAD(P)+] activity"/>
    <property type="evidence" value="ECO:0007669"/>
    <property type="project" value="TreeGrafter"/>
</dbReference>
<evidence type="ECO:0000256" key="4">
    <source>
        <dbReference type="ARBA" id="ARBA00022833"/>
    </source>
</evidence>
<keyword evidence="4 7" id="KW-0862">Zinc</keyword>
<dbReference type="PANTHER" id="PTHR43880">
    <property type="entry name" value="ALCOHOL DEHYDROGENASE"/>
    <property type="match status" value="1"/>
</dbReference>
<dbReference type="InterPro" id="IPR036291">
    <property type="entry name" value="NAD(P)-bd_dom_sf"/>
</dbReference>
<accession>A0A100YVR7</accession>
<dbReference type="SUPFAM" id="SSF51735">
    <property type="entry name" value="NAD(P)-binding Rossmann-fold domains"/>
    <property type="match status" value="1"/>
</dbReference>
<dbReference type="InterPro" id="IPR020843">
    <property type="entry name" value="ER"/>
</dbReference>
<feature type="domain" description="Enoyl reductase (ER)" evidence="8">
    <location>
        <begin position="13"/>
        <end position="362"/>
    </location>
</feature>
<dbReference type="GO" id="GO:0008270">
    <property type="term" value="F:zinc ion binding"/>
    <property type="evidence" value="ECO:0007669"/>
    <property type="project" value="InterPro"/>
</dbReference>
<dbReference type="SMART" id="SM00829">
    <property type="entry name" value="PKS_ER"/>
    <property type="match status" value="1"/>
</dbReference>
<dbReference type="InterPro" id="IPR013154">
    <property type="entry name" value="ADH-like_N"/>
</dbReference>
<dbReference type="GO" id="GO:0005829">
    <property type="term" value="C:cytosol"/>
    <property type="evidence" value="ECO:0007669"/>
    <property type="project" value="TreeGrafter"/>
</dbReference>
<dbReference type="InterPro" id="IPR002328">
    <property type="entry name" value="ADH_Zn_CS"/>
</dbReference>
<comment type="similarity">
    <text evidence="2 7">Belongs to the zinc-containing alcohol dehydrogenase family.</text>
</comment>
<comment type="cofactor">
    <cofactor evidence="1 7">
        <name>Zn(2+)</name>
        <dbReference type="ChEBI" id="CHEBI:29105"/>
    </cofactor>
</comment>
<comment type="caution">
    <text evidence="9">The sequence shown here is derived from an EMBL/GenBank/DDBJ whole genome shotgun (WGS) entry which is preliminary data.</text>
</comment>
<dbReference type="GO" id="GO:0046294">
    <property type="term" value="P:formaldehyde catabolic process"/>
    <property type="evidence" value="ECO:0007669"/>
    <property type="project" value="TreeGrafter"/>
</dbReference>
<dbReference type="AlphaFoldDB" id="A0A100YVR7"/>
<evidence type="ECO:0000256" key="7">
    <source>
        <dbReference type="RuleBase" id="RU361277"/>
    </source>
</evidence>
<evidence type="ECO:0000259" key="8">
    <source>
        <dbReference type="SMART" id="SM00829"/>
    </source>
</evidence>
<keyword evidence="3 7" id="KW-0479">Metal-binding</keyword>
<protein>
    <submittedName>
        <fullName evidence="9">Aryl-alcohol dehydrogenase</fullName>
    </submittedName>
</protein>
<dbReference type="Proteomes" id="UP000054078">
    <property type="component" value="Unassembled WGS sequence"/>
</dbReference>
<dbReference type="InterPro" id="IPR011032">
    <property type="entry name" value="GroES-like_sf"/>
</dbReference>
<evidence type="ECO:0000256" key="5">
    <source>
        <dbReference type="ARBA" id="ARBA00023002"/>
    </source>
</evidence>
<dbReference type="OrthoDB" id="241504at2"/>
<dbReference type="STRING" id="1299998.AUL39_06335"/>
<dbReference type="Gene3D" id="3.40.50.720">
    <property type="entry name" value="NAD(P)-binding Rossmann-like Domain"/>
    <property type="match status" value="1"/>
</dbReference>
<dbReference type="RefSeq" id="WP_059054742.1">
    <property type="nucleotide sequence ID" value="NZ_LOJF01000009.1"/>
</dbReference>
<organism evidence="9 10">
    <name type="scientific">Tractidigestivibacter scatoligenes</name>
    <name type="common">Olsenella scatoligenes</name>
    <dbReference type="NCBI Taxonomy" id="1299998"/>
    <lineage>
        <taxon>Bacteria</taxon>
        <taxon>Bacillati</taxon>
        <taxon>Actinomycetota</taxon>
        <taxon>Coriobacteriia</taxon>
        <taxon>Coriobacteriales</taxon>
        <taxon>Atopobiaceae</taxon>
        <taxon>Tractidigestivibacter</taxon>
    </lineage>
</organism>
<dbReference type="Pfam" id="PF08240">
    <property type="entry name" value="ADH_N"/>
    <property type="match status" value="1"/>
</dbReference>
<evidence type="ECO:0000256" key="6">
    <source>
        <dbReference type="ARBA" id="ARBA00023027"/>
    </source>
</evidence>
<dbReference type="InterPro" id="IPR013149">
    <property type="entry name" value="ADH-like_C"/>
</dbReference>
<keyword evidence="6" id="KW-0520">NAD</keyword>